<dbReference type="GO" id="GO:0019216">
    <property type="term" value="P:regulation of lipid metabolic process"/>
    <property type="evidence" value="ECO:0007669"/>
    <property type="project" value="Ensembl"/>
</dbReference>
<dbReference type="GO" id="GO:0005794">
    <property type="term" value="C:Golgi apparatus"/>
    <property type="evidence" value="ECO:0000318"/>
    <property type="project" value="GO_Central"/>
</dbReference>
<evidence type="ECO:0000256" key="7">
    <source>
        <dbReference type="ARBA" id="ARBA00023136"/>
    </source>
</evidence>
<feature type="region of interest" description="Disordered" evidence="8">
    <location>
        <begin position="178"/>
        <end position="208"/>
    </location>
</feature>
<keyword evidence="7" id="KW-0472">Membrane</keyword>
<feature type="compositionally biased region" description="Polar residues" evidence="8">
    <location>
        <begin position="197"/>
        <end position="208"/>
    </location>
</feature>
<evidence type="ECO:0000256" key="3">
    <source>
        <dbReference type="ARBA" id="ARBA00022692"/>
    </source>
</evidence>
<dbReference type="PROSITE" id="PS51257">
    <property type="entry name" value="PROKAR_LIPOPROTEIN"/>
    <property type="match status" value="1"/>
</dbReference>
<dbReference type="GeneTree" id="ENSGT00530000063675"/>
<evidence type="ECO:0000313" key="10">
    <source>
        <dbReference type="Proteomes" id="UP000002281"/>
    </source>
</evidence>
<dbReference type="Gene3D" id="1.10.287.1490">
    <property type="match status" value="1"/>
</dbReference>
<reference evidence="9 10" key="1">
    <citation type="journal article" date="2009" name="Science">
        <title>Genome sequence, comparative analysis, and population genetics of the domestic horse.</title>
        <authorList>
            <consortium name="Broad Institute Genome Sequencing Platform"/>
            <consortium name="Broad Institute Whole Genome Assembly Team"/>
            <person name="Wade C.M."/>
            <person name="Giulotto E."/>
            <person name="Sigurdsson S."/>
            <person name="Zoli M."/>
            <person name="Gnerre S."/>
            <person name="Imsland F."/>
            <person name="Lear T.L."/>
            <person name="Adelson D.L."/>
            <person name="Bailey E."/>
            <person name="Bellone R.R."/>
            <person name="Bloecker H."/>
            <person name="Distl O."/>
            <person name="Edgar R.C."/>
            <person name="Garber M."/>
            <person name="Leeb T."/>
            <person name="Mauceli E."/>
            <person name="MacLeod J.N."/>
            <person name="Penedo M.C.T."/>
            <person name="Raison J.M."/>
            <person name="Sharpe T."/>
            <person name="Vogel J."/>
            <person name="Andersson L."/>
            <person name="Antczak D.F."/>
            <person name="Biagi T."/>
            <person name="Binns M.M."/>
            <person name="Chowdhary B.P."/>
            <person name="Coleman S.J."/>
            <person name="Della Valle G."/>
            <person name="Fryc S."/>
            <person name="Guerin G."/>
            <person name="Hasegawa T."/>
            <person name="Hill E.W."/>
            <person name="Jurka J."/>
            <person name="Kiialainen A."/>
            <person name="Lindgren G."/>
            <person name="Liu J."/>
            <person name="Magnani E."/>
            <person name="Mickelson J.R."/>
            <person name="Murray J."/>
            <person name="Nergadze S.G."/>
            <person name="Onofrio R."/>
            <person name="Pedroni S."/>
            <person name="Piras M.F."/>
            <person name="Raudsepp T."/>
            <person name="Rocchi M."/>
            <person name="Roeed K.H."/>
            <person name="Ryder O.A."/>
            <person name="Searle S."/>
            <person name="Skow L."/>
            <person name="Swinburne J.E."/>
            <person name="Syvaenen A.C."/>
            <person name="Tozaki T."/>
            <person name="Valberg S.J."/>
            <person name="Vaudin M."/>
            <person name="White J.R."/>
            <person name="Zody M.C."/>
            <person name="Lander E.S."/>
            <person name="Lindblad-Toh K."/>
        </authorList>
    </citation>
    <scope>NUCLEOTIDE SEQUENCE [LARGE SCALE GENOMIC DNA]</scope>
    <source>
        <strain evidence="9 10">Thoroughbred</strain>
    </source>
</reference>
<dbReference type="PANTHER" id="PTHR15896">
    <property type="entry name" value="GOLGI PHOSPHOPROTEIN 2/GP73-RELATED"/>
    <property type="match status" value="1"/>
</dbReference>
<evidence type="ECO:0000313" key="9">
    <source>
        <dbReference type="Ensembl" id="ENSECAP00000056984.1"/>
    </source>
</evidence>
<accession>A0A9L0R3F3</accession>
<reference evidence="9" key="3">
    <citation type="submission" date="2025-09" db="UniProtKB">
        <authorList>
            <consortium name="Ensembl"/>
        </authorList>
    </citation>
    <scope>IDENTIFICATION</scope>
    <source>
        <strain evidence="9">Thoroughbred</strain>
    </source>
</reference>
<dbReference type="InterPro" id="IPR026139">
    <property type="entry name" value="GOLM1/CASC4"/>
</dbReference>
<feature type="compositionally biased region" description="Basic and acidic residues" evidence="8">
    <location>
        <begin position="273"/>
        <end position="284"/>
    </location>
</feature>
<dbReference type="Ensembl" id="ENSECAT00000095490.1">
    <property type="protein sequence ID" value="ENSECAP00000056984.1"/>
    <property type="gene ID" value="ENSECAG00000014069.4"/>
</dbReference>
<keyword evidence="3" id="KW-0812">Transmembrane</keyword>
<name>A0A9L0R3F3_HORSE</name>
<gene>
    <name evidence="9" type="primary">GOLM1</name>
</gene>
<evidence type="ECO:0000256" key="8">
    <source>
        <dbReference type="SAM" id="MobiDB-lite"/>
    </source>
</evidence>
<dbReference type="GO" id="GO:0006997">
    <property type="term" value="P:nucleus organization"/>
    <property type="evidence" value="ECO:0007669"/>
    <property type="project" value="Ensembl"/>
</dbReference>
<dbReference type="PRINTS" id="PR02084">
    <property type="entry name" value="GOLM1CASC4"/>
</dbReference>
<keyword evidence="4" id="KW-0735">Signal-anchor</keyword>
<feature type="compositionally biased region" description="Acidic residues" evidence="8">
    <location>
        <begin position="378"/>
        <end position="388"/>
    </location>
</feature>
<dbReference type="PANTHER" id="PTHR15896:SF8">
    <property type="entry name" value="GOLGI MEMBRANE PROTEIN 1"/>
    <property type="match status" value="1"/>
</dbReference>
<keyword evidence="6" id="KW-0175">Coiled coil</keyword>
<feature type="compositionally biased region" description="Polar residues" evidence="8">
    <location>
        <begin position="403"/>
        <end position="412"/>
    </location>
</feature>
<feature type="compositionally biased region" description="Basic and acidic residues" evidence="8">
    <location>
        <begin position="413"/>
        <end position="425"/>
    </location>
</feature>
<reference evidence="9" key="2">
    <citation type="submission" date="2025-08" db="UniProtKB">
        <authorList>
            <consortium name="Ensembl"/>
        </authorList>
    </citation>
    <scope>IDENTIFICATION</scope>
    <source>
        <strain evidence="9">Thoroughbred</strain>
    </source>
</reference>
<comment type="similarity">
    <text evidence="2">Belongs to the GOLM family.</text>
</comment>
<sequence>MRGLGNGRRSMKSPPLVLAALVACIIVLGFNYWIASSRSVDLQTRIMELEGRVRRAAAERGAVELKKNEFQGELEKQREQLDKIQSSHNFQMESVNKLYQDEKAVLVNNITAGERLIRTLQDQLKALQKNYGRLQQDVLQFQKNQTNLERKFSYDLSQCINQMKEVKEQCEERIEEVTKKGNEAVASRDLSEKKDPNQQSPEPSTATNLLSVSMDLPYLDISYQWNQTLRALSEPQPRPQDTGLPQAEAPQGKGDVPGDSEPRTPAPSSEAAVDSKRQGDKEETNEVQVVSEEALQRDSPGLPHEPGQEQAVEEDKRAGGKGVGEVGRTPQVPATLLESQENQEMEGPARDQLVIPDGQEEQQDADKEGRNQQKPGGDDDYNIDENEAESERDKQAALAGNDKSVNVLNAANQKRDTINLLDQREKRNHTL</sequence>
<keyword evidence="10" id="KW-1185">Reference proteome</keyword>
<evidence type="ECO:0000256" key="2">
    <source>
        <dbReference type="ARBA" id="ARBA00007474"/>
    </source>
</evidence>
<evidence type="ECO:0000256" key="1">
    <source>
        <dbReference type="ARBA" id="ARBA00004606"/>
    </source>
</evidence>
<keyword evidence="5" id="KW-1133">Transmembrane helix</keyword>
<protein>
    <submittedName>
        <fullName evidence="9">Golgi membrane protein 1</fullName>
    </submittedName>
</protein>
<evidence type="ECO:0007829" key="11">
    <source>
        <dbReference type="PeptideAtlas" id="A0A9L0R3F3"/>
    </source>
</evidence>
<dbReference type="AlphaFoldDB" id="A0A9L0R3F3"/>
<evidence type="ECO:0000256" key="5">
    <source>
        <dbReference type="ARBA" id="ARBA00022989"/>
    </source>
</evidence>
<comment type="subcellular location">
    <subcellularLocation>
        <location evidence="1">Membrane</location>
        <topology evidence="1">Single-pass type II membrane protein</topology>
    </subcellularLocation>
</comment>
<keyword evidence="11" id="KW-1267">Proteomics identification</keyword>
<dbReference type="Proteomes" id="UP000002281">
    <property type="component" value="Chromosome 23"/>
</dbReference>
<evidence type="ECO:0000256" key="6">
    <source>
        <dbReference type="ARBA" id="ARBA00023054"/>
    </source>
</evidence>
<organism evidence="9 10">
    <name type="scientific">Equus caballus</name>
    <name type="common">Horse</name>
    <dbReference type="NCBI Taxonomy" id="9796"/>
    <lineage>
        <taxon>Eukaryota</taxon>
        <taxon>Metazoa</taxon>
        <taxon>Chordata</taxon>
        <taxon>Craniata</taxon>
        <taxon>Vertebrata</taxon>
        <taxon>Euteleostomi</taxon>
        <taxon>Mammalia</taxon>
        <taxon>Eutheria</taxon>
        <taxon>Laurasiatheria</taxon>
        <taxon>Perissodactyla</taxon>
        <taxon>Equidae</taxon>
        <taxon>Equus</taxon>
    </lineage>
</organism>
<feature type="region of interest" description="Disordered" evidence="8">
    <location>
        <begin position="233"/>
        <end position="431"/>
    </location>
</feature>
<dbReference type="GO" id="GO:0016020">
    <property type="term" value="C:membrane"/>
    <property type="evidence" value="ECO:0007669"/>
    <property type="project" value="UniProtKB-SubCell"/>
</dbReference>
<proteinExistence type="evidence at protein level"/>
<evidence type="ECO:0000256" key="4">
    <source>
        <dbReference type="ARBA" id="ARBA00022968"/>
    </source>
</evidence>